<dbReference type="PROSITE" id="PS51459">
    <property type="entry name" value="FIDO"/>
    <property type="match status" value="1"/>
</dbReference>
<feature type="domain" description="Fido" evidence="1">
    <location>
        <begin position="57"/>
        <end position="219"/>
    </location>
</feature>
<organism evidence="2">
    <name type="scientific">uncultured bacterium</name>
    <name type="common">gcode 4</name>
    <dbReference type="NCBI Taxonomy" id="1234023"/>
    <lineage>
        <taxon>Bacteria</taxon>
        <taxon>environmental samples</taxon>
    </lineage>
</organism>
<dbReference type="EMBL" id="AMFJ01028921">
    <property type="protein sequence ID" value="EKD44269.1"/>
    <property type="molecule type" value="Genomic_DNA"/>
</dbReference>
<dbReference type="PANTHER" id="PTHR13504">
    <property type="entry name" value="FIDO DOMAIN-CONTAINING PROTEIN DDB_G0283145"/>
    <property type="match status" value="1"/>
</dbReference>
<dbReference type="InterPro" id="IPR040198">
    <property type="entry name" value="Fido_containing"/>
</dbReference>
<dbReference type="InterPro" id="IPR036597">
    <property type="entry name" value="Fido-like_dom_sf"/>
</dbReference>
<dbReference type="AlphaFoldDB" id="K2A2P2"/>
<sequence>MFDQIKLIVVNAYRHYLEEVLAKNLPEKHEQIRAMFDTHMGHIAQYCIDNYMNKSELTIPFIKGLHKIFFPKGYTQTKKTIEGLVIVSMIPGQYKTLDNAGVNYINPDEEVVLTAPVEVKESMKWLISNFNFSIKQEADKQTKQDTILYFILDFLYIHPFGDANGRVACILTDIILVKYGLSPIYFYLIKEKNLEGLYRAVQLSVTTRDLKYLYEVIEKYSD</sequence>
<dbReference type="Pfam" id="PF02661">
    <property type="entry name" value="Fic"/>
    <property type="match status" value="1"/>
</dbReference>
<dbReference type="SUPFAM" id="SSF140931">
    <property type="entry name" value="Fic-like"/>
    <property type="match status" value="1"/>
</dbReference>
<evidence type="ECO:0000259" key="1">
    <source>
        <dbReference type="PROSITE" id="PS51459"/>
    </source>
</evidence>
<reference evidence="2" key="1">
    <citation type="journal article" date="2012" name="Science">
        <title>Fermentation, hydrogen, and sulfur metabolism in multiple uncultivated bacterial phyla.</title>
        <authorList>
            <person name="Wrighton K.C."/>
            <person name="Thomas B.C."/>
            <person name="Sharon I."/>
            <person name="Miller C.S."/>
            <person name="Castelle C.J."/>
            <person name="VerBerkmoes N.C."/>
            <person name="Wilkins M.J."/>
            <person name="Hettich R.L."/>
            <person name="Lipton M.S."/>
            <person name="Williams K.H."/>
            <person name="Long P.E."/>
            <person name="Banfield J.F."/>
        </authorList>
    </citation>
    <scope>NUCLEOTIDE SEQUENCE [LARGE SCALE GENOMIC DNA]</scope>
</reference>
<gene>
    <name evidence="2" type="ORF">ACD_71C00190G0003</name>
</gene>
<comment type="caution">
    <text evidence="2">The sequence shown here is derived from an EMBL/GenBank/DDBJ whole genome shotgun (WGS) entry which is preliminary data.</text>
</comment>
<protein>
    <recommendedName>
        <fullName evidence="1">Fido domain-containing protein</fullName>
    </recommendedName>
</protein>
<accession>K2A2P2</accession>
<evidence type="ECO:0000313" key="2">
    <source>
        <dbReference type="EMBL" id="EKD44269.1"/>
    </source>
</evidence>
<dbReference type="Gene3D" id="1.10.3290.10">
    <property type="entry name" value="Fido-like domain"/>
    <property type="match status" value="1"/>
</dbReference>
<dbReference type="PANTHER" id="PTHR13504:SF38">
    <property type="entry name" value="FIDO DOMAIN-CONTAINING PROTEIN"/>
    <property type="match status" value="1"/>
</dbReference>
<name>K2A2P2_9BACT</name>
<proteinExistence type="predicted"/>
<dbReference type="InterPro" id="IPR003812">
    <property type="entry name" value="Fido"/>
</dbReference>